<dbReference type="InterPro" id="IPR029063">
    <property type="entry name" value="SAM-dependent_MTases_sf"/>
</dbReference>
<dbReference type="GeneID" id="39600715"/>
<keyword evidence="2" id="KW-0489">Methyltransferase</keyword>
<feature type="region of interest" description="Disordered" evidence="1">
    <location>
        <begin position="1"/>
        <end position="66"/>
    </location>
</feature>
<dbReference type="GO" id="GO:0008168">
    <property type="term" value="F:methyltransferase activity"/>
    <property type="evidence" value="ECO:0007669"/>
    <property type="project" value="UniProtKB-KW"/>
</dbReference>
<organism evidence="2 3">
    <name type="scientific">Byssochlamys spectabilis</name>
    <name type="common">Paecilomyces variotii</name>
    <dbReference type="NCBI Taxonomy" id="264951"/>
    <lineage>
        <taxon>Eukaryota</taxon>
        <taxon>Fungi</taxon>
        <taxon>Dikarya</taxon>
        <taxon>Ascomycota</taxon>
        <taxon>Pezizomycotina</taxon>
        <taxon>Eurotiomycetes</taxon>
        <taxon>Eurotiomycetidae</taxon>
        <taxon>Eurotiales</taxon>
        <taxon>Thermoascaceae</taxon>
        <taxon>Paecilomyces</taxon>
    </lineage>
</organism>
<dbReference type="STRING" id="264951.A0A443HL01"/>
<evidence type="ECO:0000256" key="1">
    <source>
        <dbReference type="SAM" id="MobiDB-lite"/>
    </source>
</evidence>
<dbReference type="PANTHER" id="PTHR43591">
    <property type="entry name" value="METHYLTRANSFERASE"/>
    <property type="match status" value="1"/>
</dbReference>
<keyword evidence="3" id="KW-1185">Reference proteome</keyword>
<comment type="caution">
    <text evidence="2">The sequence shown here is derived from an EMBL/GenBank/DDBJ whole genome shotgun (WGS) entry which is preliminary data.</text>
</comment>
<dbReference type="Gene3D" id="3.40.50.150">
    <property type="entry name" value="Vaccinia Virus protein VP39"/>
    <property type="match status" value="1"/>
</dbReference>
<dbReference type="GO" id="GO:0032259">
    <property type="term" value="P:methylation"/>
    <property type="evidence" value="ECO:0007669"/>
    <property type="project" value="UniProtKB-KW"/>
</dbReference>
<feature type="compositionally biased region" description="Acidic residues" evidence="1">
    <location>
        <begin position="13"/>
        <end position="44"/>
    </location>
</feature>
<dbReference type="Proteomes" id="UP000283841">
    <property type="component" value="Unassembled WGS sequence"/>
</dbReference>
<gene>
    <name evidence="2" type="ORF">C8Q69DRAFT_479434</name>
</gene>
<proteinExistence type="predicted"/>
<evidence type="ECO:0000313" key="2">
    <source>
        <dbReference type="EMBL" id="RWQ92491.1"/>
    </source>
</evidence>
<sequence length="389" mass="43754">MSGDNLRPREYEVREDDGPVIEIEAESDGEEGELLALEEEEETTLESSSISESESDEDSTSISTRSCHKDTIEDVYENGRRYCNDTYFMPNDEAEQTRLNIAHQVYLIVLDGELTRVPVPRGRARILDIGTGPGDWAVEMGERYPDAEIVATDISVFDIGPSSLGLPNVSFQLDDTEAEWTYHEPFDLIHLRSLSGAFRDWGSVYRQAFNHLKPGGYIEVIDADTAAGVINFPDIRNSYFSILVAAMQSAAERTGFPRNQDHLRPNLLTSIGFTAVRSTEITIPVGVWPEDPRQKTLGKMALISILEGLEAWSLRQLTDTGNWTAEEVRALCDKVKGELVKATGMTAQVRILTGRRPFAHDIRRGRTDDEMLEEALARLRMRERKRGER</sequence>
<protein>
    <submittedName>
        <fullName evidence="2">S-adenosyl-L-methionine-dependent methyltransferase</fullName>
    </submittedName>
</protein>
<name>A0A443HL01_BYSSP</name>
<dbReference type="SUPFAM" id="SSF53335">
    <property type="entry name" value="S-adenosyl-L-methionine-dependent methyltransferases"/>
    <property type="match status" value="1"/>
</dbReference>
<dbReference type="VEuPathDB" id="FungiDB:C8Q69DRAFT_479434"/>
<dbReference type="CDD" id="cd02440">
    <property type="entry name" value="AdoMet_MTases"/>
    <property type="match status" value="1"/>
</dbReference>
<feature type="compositionally biased region" description="Basic and acidic residues" evidence="1">
    <location>
        <begin position="1"/>
        <end position="12"/>
    </location>
</feature>
<reference evidence="2 3" key="1">
    <citation type="journal article" date="2018" name="Front. Microbiol.">
        <title>Genomic and genetic insights into a cosmopolitan fungus, Paecilomyces variotii (Eurotiales).</title>
        <authorList>
            <person name="Urquhart A.S."/>
            <person name="Mondo S.J."/>
            <person name="Makela M.R."/>
            <person name="Hane J.K."/>
            <person name="Wiebenga A."/>
            <person name="He G."/>
            <person name="Mihaltcheva S."/>
            <person name="Pangilinan J."/>
            <person name="Lipzen A."/>
            <person name="Barry K."/>
            <person name="de Vries R.P."/>
            <person name="Grigoriev I.V."/>
            <person name="Idnurm A."/>
        </authorList>
    </citation>
    <scope>NUCLEOTIDE SEQUENCE [LARGE SCALE GENOMIC DNA]</scope>
    <source>
        <strain evidence="2 3">CBS 101075</strain>
    </source>
</reference>
<dbReference type="Pfam" id="PF13489">
    <property type="entry name" value="Methyltransf_23"/>
    <property type="match status" value="1"/>
</dbReference>
<dbReference type="PANTHER" id="PTHR43591:SF10">
    <property type="entry name" value="ABC TRANSMEMBRANE TYPE-1 DOMAIN-CONTAINING PROTEIN-RELATED"/>
    <property type="match status" value="1"/>
</dbReference>
<accession>A0A443HL01</accession>
<keyword evidence="2" id="KW-0808">Transferase</keyword>
<dbReference type="EMBL" id="RCNU01000013">
    <property type="protein sequence ID" value="RWQ92491.1"/>
    <property type="molecule type" value="Genomic_DNA"/>
</dbReference>
<evidence type="ECO:0000313" key="3">
    <source>
        <dbReference type="Proteomes" id="UP000283841"/>
    </source>
</evidence>
<dbReference type="RefSeq" id="XP_028482136.1">
    <property type="nucleotide sequence ID" value="XM_028631438.1"/>
</dbReference>
<dbReference type="AlphaFoldDB" id="A0A443HL01"/>